<organism evidence="1 2">
    <name type="scientific">Telmatospirillum siberiense</name>
    <dbReference type="NCBI Taxonomy" id="382514"/>
    <lineage>
        <taxon>Bacteria</taxon>
        <taxon>Pseudomonadati</taxon>
        <taxon>Pseudomonadota</taxon>
        <taxon>Alphaproteobacteria</taxon>
        <taxon>Rhodospirillales</taxon>
        <taxon>Rhodospirillaceae</taxon>
        <taxon>Telmatospirillum</taxon>
    </lineage>
</organism>
<reference evidence="2" key="1">
    <citation type="submission" date="2017-12" db="EMBL/GenBank/DDBJ databases">
        <title>Draft genome sequence of Telmatospirillum siberiense 26-4b1T, an acidotolerant peatland alphaproteobacterium potentially involved in sulfur cycling.</title>
        <authorList>
            <person name="Hausmann B."/>
            <person name="Pjevac P."/>
            <person name="Schreck K."/>
            <person name="Herbold C.W."/>
            <person name="Daims H."/>
            <person name="Wagner M."/>
            <person name="Pester M."/>
            <person name="Loy A."/>
        </authorList>
    </citation>
    <scope>NUCLEOTIDE SEQUENCE [LARGE SCALE GENOMIC DNA]</scope>
    <source>
        <strain evidence="2">26-4b1</strain>
    </source>
</reference>
<dbReference type="RefSeq" id="WP_101252454.1">
    <property type="nucleotide sequence ID" value="NZ_PIUM01000028.1"/>
</dbReference>
<gene>
    <name evidence="1" type="ORF">CWS72_20215</name>
</gene>
<name>A0A2N3PQH9_9PROT</name>
<protein>
    <submittedName>
        <fullName evidence="1">Uncharacterized protein</fullName>
    </submittedName>
</protein>
<comment type="caution">
    <text evidence="1">The sequence shown here is derived from an EMBL/GenBank/DDBJ whole genome shotgun (WGS) entry which is preliminary data.</text>
</comment>
<dbReference type="Proteomes" id="UP000233293">
    <property type="component" value="Unassembled WGS sequence"/>
</dbReference>
<sequence>MGSVIVTKETAAQRQIDAAIRMYFAQEDELAVQTVAAAAYTILRDLQDPLPKKKDQPKEGLWYQDIVKRGLGVLARKMEQGPLDERDIAFLAEPTYRSLVERLVLARKTQSDFDERFLFGELTSEDERIIAENGGQPPSFVKDALSLVDSKFVKKIADYFNEVPNFLKHADRMKVAGLKLDEVDNVTLLIQASAAFRSLMSYFTLEMELFLDVCAAEGSFDYDPFLLSAEDFNDLDHAGKCGKCLDLIRQARAKFPSFIAIPIG</sequence>
<evidence type="ECO:0000313" key="2">
    <source>
        <dbReference type="Proteomes" id="UP000233293"/>
    </source>
</evidence>
<dbReference type="EMBL" id="PIUM01000028">
    <property type="protein sequence ID" value="PKU22660.1"/>
    <property type="molecule type" value="Genomic_DNA"/>
</dbReference>
<dbReference type="AlphaFoldDB" id="A0A2N3PQH9"/>
<evidence type="ECO:0000313" key="1">
    <source>
        <dbReference type="EMBL" id="PKU22660.1"/>
    </source>
</evidence>
<dbReference type="OrthoDB" id="7446528at2"/>
<keyword evidence="2" id="KW-1185">Reference proteome</keyword>
<accession>A0A2N3PQH9</accession>
<proteinExistence type="predicted"/>